<evidence type="ECO:0000313" key="1">
    <source>
        <dbReference type="EMBL" id="CAB4167998.1"/>
    </source>
</evidence>
<dbReference type="EMBL" id="LR796806">
    <property type="protein sequence ID" value="CAB4167998.1"/>
    <property type="molecule type" value="Genomic_DNA"/>
</dbReference>
<dbReference type="GO" id="GO:0006310">
    <property type="term" value="P:DNA recombination"/>
    <property type="evidence" value="ECO:0007669"/>
    <property type="project" value="InterPro"/>
</dbReference>
<dbReference type="Gene3D" id="3.30.1330.70">
    <property type="entry name" value="Holliday junction resolvase RusA"/>
    <property type="match status" value="1"/>
</dbReference>
<accession>A0A6J5PFT5</accession>
<name>A0A6J5PFT5_9CAUD</name>
<dbReference type="SUPFAM" id="SSF103084">
    <property type="entry name" value="Holliday junction resolvase RusA"/>
    <property type="match status" value="1"/>
</dbReference>
<dbReference type="GO" id="GO:0000287">
    <property type="term" value="F:magnesium ion binding"/>
    <property type="evidence" value="ECO:0007669"/>
    <property type="project" value="InterPro"/>
</dbReference>
<proteinExistence type="predicted"/>
<protein>
    <submittedName>
        <fullName evidence="1">Crossover junction endodeoxyribonuclease, RusA-like</fullName>
    </submittedName>
</protein>
<reference evidence="1" key="1">
    <citation type="submission" date="2020-04" db="EMBL/GenBank/DDBJ databases">
        <authorList>
            <person name="Chiriac C."/>
            <person name="Salcher M."/>
            <person name="Ghai R."/>
            <person name="Kavagutti S V."/>
        </authorList>
    </citation>
    <scope>NUCLEOTIDE SEQUENCE</scope>
</reference>
<sequence>MQDDVTIVVLGEPASKANSRRIVNIRGRMVPIKSQKALDYVGFLRMQASAQVKEMIEGDLRVEMVIHYASRRPDLDESVILDALQGIAYENDRQVKQRMTYWALDKEMPRSVIRITKCDVNDIPAYLHTQSIPPA</sequence>
<dbReference type="InterPro" id="IPR008822">
    <property type="entry name" value="Endonuclease_RusA-like"/>
</dbReference>
<dbReference type="Pfam" id="PF05866">
    <property type="entry name" value="RusA"/>
    <property type="match status" value="1"/>
</dbReference>
<dbReference type="GO" id="GO:0006281">
    <property type="term" value="P:DNA repair"/>
    <property type="evidence" value="ECO:0007669"/>
    <property type="project" value="InterPro"/>
</dbReference>
<organism evidence="1">
    <name type="scientific">uncultured Caudovirales phage</name>
    <dbReference type="NCBI Taxonomy" id="2100421"/>
    <lineage>
        <taxon>Viruses</taxon>
        <taxon>Duplodnaviria</taxon>
        <taxon>Heunggongvirae</taxon>
        <taxon>Uroviricota</taxon>
        <taxon>Caudoviricetes</taxon>
        <taxon>Peduoviridae</taxon>
        <taxon>Maltschvirus</taxon>
        <taxon>Maltschvirus maltsch</taxon>
    </lineage>
</organism>
<dbReference type="InterPro" id="IPR036614">
    <property type="entry name" value="RusA-like_sf"/>
</dbReference>
<gene>
    <name evidence="1" type="ORF">UFOVP858_91</name>
</gene>